<gene>
    <name evidence="2" type="primary">SI:CH211-216L23.2</name>
</gene>
<protein>
    <submittedName>
        <fullName evidence="2">Si:ch211-216l23.2</fullName>
    </submittedName>
</protein>
<organism evidence="2 3">
    <name type="scientific">Latimeria chalumnae</name>
    <name type="common">Coelacanth</name>
    <dbReference type="NCBI Taxonomy" id="7897"/>
    <lineage>
        <taxon>Eukaryota</taxon>
        <taxon>Metazoa</taxon>
        <taxon>Chordata</taxon>
        <taxon>Craniata</taxon>
        <taxon>Vertebrata</taxon>
        <taxon>Euteleostomi</taxon>
        <taxon>Coelacanthiformes</taxon>
        <taxon>Coelacanthidae</taxon>
        <taxon>Latimeria</taxon>
    </lineage>
</organism>
<dbReference type="Proteomes" id="UP000008672">
    <property type="component" value="Unassembled WGS sequence"/>
</dbReference>
<name>H3AU58_LATCH</name>
<dbReference type="SUPFAM" id="SSF52954">
    <property type="entry name" value="Class II aaRS ABD-related"/>
    <property type="match status" value="1"/>
</dbReference>
<dbReference type="PANTHER" id="PTHR23295:SF5">
    <property type="entry name" value="SI:CH211-216L23.2"/>
    <property type="match status" value="1"/>
</dbReference>
<feature type="compositionally biased region" description="Polar residues" evidence="1">
    <location>
        <begin position="1"/>
        <end position="14"/>
    </location>
</feature>
<evidence type="ECO:0000313" key="3">
    <source>
        <dbReference type="Proteomes" id="UP000008672"/>
    </source>
</evidence>
<dbReference type="EMBL" id="AFYH01073018">
    <property type="status" value="NOT_ANNOTATED_CDS"/>
    <property type="molecule type" value="Genomic_DNA"/>
</dbReference>
<accession>H3AU58</accession>
<evidence type="ECO:0000313" key="2">
    <source>
        <dbReference type="Ensembl" id="ENSLACP00000013179.1"/>
    </source>
</evidence>
<reference evidence="3" key="1">
    <citation type="submission" date="2011-08" db="EMBL/GenBank/DDBJ databases">
        <title>The draft genome of Latimeria chalumnae.</title>
        <authorList>
            <person name="Di Palma F."/>
            <person name="Alfoldi J."/>
            <person name="Johnson J."/>
            <person name="Berlin A."/>
            <person name="Gnerre S."/>
            <person name="Jaffe D."/>
            <person name="MacCallum I."/>
            <person name="Young S."/>
            <person name="Walker B.J."/>
            <person name="Lander E."/>
            <person name="Lindblad-Toh K."/>
        </authorList>
    </citation>
    <scope>NUCLEOTIDE SEQUENCE [LARGE SCALE GENOMIC DNA]</scope>
    <source>
        <strain evidence="3">Wild caught</strain>
    </source>
</reference>
<reference evidence="2" key="2">
    <citation type="submission" date="2025-08" db="UniProtKB">
        <authorList>
            <consortium name="Ensembl"/>
        </authorList>
    </citation>
    <scope>IDENTIFICATION</scope>
</reference>
<dbReference type="GeneTree" id="ENSGT00530000064134"/>
<proteinExistence type="predicted"/>
<evidence type="ECO:0000256" key="1">
    <source>
        <dbReference type="SAM" id="MobiDB-lite"/>
    </source>
</evidence>
<dbReference type="EMBL" id="AFYH01073019">
    <property type="status" value="NOT_ANNOTATED_CDS"/>
    <property type="molecule type" value="Genomic_DNA"/>
</dbReference>
<dbReference type="InterPro" id="IPR036621">
    <property type="entry name" value="Anticodon-bd_dom_sf"/>
</dbReference>
<feature type="region of interest" description="Disordered" evidence="1">
    <location>
        <begin position="297"/>
        <end position="319"/>
    </location>
</feature>
<dbReference type="EMBL" id="AFYH01073020">
    <property type="status" value="NOT_ANNOTATED_CDS"/>
    <property type="molecule type" value="Genomic_DNA"/>
</dbReference>
<dbReference type="STRING" id="7897.ENSLACP00000013179"/>
<dbReference type="InParanoid" id="H3AU58"/>
<dbReference type="Ensembl" id="ENSLACT00000013275.1">
    <property type="protein sequence ID" value="ENSLACP00000013179.1"/>
    <property type="gene ID" value="ENSLACG00000011607.2"/>
</dbReference>
<sequence length="473" mass="53394">MSSWVRVTKGQVQKSVPEKSAKNRAGRIPQLLSIPSQKSYQTPPYSVQEEIADAYSKHDDGLYSVEDLFNRLDDYSSGIDDRYERFQYSQTDEVLVDHRGKLYEQFYIQLQDEYDKEKPADCVVVSMSKQQSDYETAIGHRLQYYGLTVELIYISTESSLTHALQEVRNDGSPFCILIEQSNITLSSCTVIIFHGALKIHRNMPTEDALTLIAGEHQQILADRVEWERNEIARKAADLADDYLERERYESYKVPITIKHLLFLLSKGKFLYPDELKSISDYLKTRIDEQEGSVLVKNKPKNYSEASSSTAPDSLSKVPPPLLPTPSRAPLLGHSPHFQTSLLQEPGQHTHYYCPLQLALILFYVAFFRSPKCTIFKKIKPVLLVDCRIPVVLQGKWGKISFFQNPGTSAVSTGVKNKAQPLLGISAKPGLLGYAPLLPVKPSLFGGKPTPLLPTPGQYSYPKKWASSIRAFLI</sequence>
<dbReference type="Bgee" id="ENSLACG00000011607">
    <property type="expression patterns" value="Expressed in pelvic fin and 6 other cell types or tissues"/>
</dbReference>
<dbReference type="InterPro" id="IPR052600">
    <property type="entry name" value="Nuc_rcpt_coact/corep"/>
</dbReference>
<feature type="region of interest" description="Disordered" evidence="1">
    <location>
        <begin position="1"/>
        <end position="29"/>
    </location>
</feature>
<reference evidence="2" key="3">
    <citation type="submission" date="2025-09" db="UniProtKB">
        <authorList>
            <consortium name="Ensembl"/>
        </authorList>
    </citation>
    <scope>IDENTIFICATION</scope>
</reference>
<dbReference type="AlphaFoldDB" id="H3AU58"/>
<keyword evidence="3" id="KW-1185">Reference proteome</keyword>
<dbReference type="Gene3D" id="3.40.50.800">
    <property type="entry name" value="Anticodon-binding domain"/>
    <property type="match status" value="1"/>
</dbReference>
<dbReference type="PANTHER" id="PTHR23295">
    <property type="entry name" value="NUCLEAR RECEPTOR COACTIVATOR 5-RELATED"/>
    <property type="match status" value="1"/>
</dbReference>
<dbReference type="eggNOG" id="KOG0845">
    <property type="taxonomic scope" value="Eukaryota"/>
</dbReference>